<keyword evidence="2 11" id="KW-0813">Transport</keyword>
<keyword evidence="7 11" id="KW-0915">Sodium</keyword>
<evidence type="ECO:0000256" key="11">
    <source>
        <dbReference type="RuleBase" id="RU366002"/>
    </source>
</evidence>
<evidence type="ECO:0000259" key="12">
    <source>
        <dbReference type="Pfam" id="PF00999"/>
    </source>
</evidence>
<dbReference type="InterPro" id="IPR004705">
    <property type="entry name" value="Cation/H_exchanger_CPA1_bac"/>
</dbReference>
<keyword evidence="14" id="KW-1185">Reference proteome</keyword>
<proteinExistence type="inferred from homology"/>
<evidence type="ECO:0000256" key="4">
    <source>
        <dbReference type="ARBA" id="ARBA00022475"/>
    </source>
</evidence>
<evidence type="ECO:0000256" key="9">
    <source>
        <dbReference type="ARBA" id="ARBA00023136"/>
    </source>
</evidence>
<keyword evidence="3 11" id="KW-0050">Antiport</keyword>
<evidence type="ECO:0000256" key="10">
    <source>
        <dbReference type="ARBA" id="ARBA00023201"/>
    </source>
</evidence>
<dbReference type="NCBIfam" id="TIGR00831">
    <property type="entry name" value="a_cpa1"/>
    <property type="match status" value="1"/>
</dbReference>
<keyword evidence="11" id="KW-0997">Cell inner membrane</keyword>
<dbReference type="PANTHER" id="PTHR10110">
    <property type="entry name" value="SODIUM/HYDROGEN EXCHANGER"/>
    <property type="match status" value="1"/>
</dbReference>
<dbReference type="RefSeq" id="WP_188793903.1">
    <property type="nucleotide sequence ID" value="NZ_BSNP01000007.1"/>
</dbReference>
<keyword evidence="9 11" id="KW-0472">Membrane</keyword>
<feature type="domain" description="Cation/H+ exchanger transmembrane" evidence="12">
    <location>
        <begin position="14"/>
        <end position="400"/>
    </location>
</feature>
<evidence type="ECO:0000256" key="6">
    <source>
        <dbReference type="ARBA" id="ARBA00022989"/>
    </source>
</evidence>
<feature type="transmembrane region" description="Helical" evidence="11">
    <location>
        <begin position="111"/>
        <end position="134"/>
    </location>
</feature>
<dbReference type="InterPro" id="IPR018422">
    <property type="entry name" value="Cation/H_exchanger_CPA1"/>
</dbReference>
<dbReference type="InterPro" id="IPR006153">
    <property type="entry name" value="Cation/H_exchanger_TM"/>
</dbReference>
<evidence type="ECO:0000256" key="7">
    <source>
        <dbReference type="ARBA" id="ARBA00023053"/>
    </source>
</evidence>
<accession>A0ABQ1FV75</accession>
<comment type="similarity">
    <text evidence="11">Belongs to the monovalent cation:proton antiporter 1 (CPA1) transporter (TC 2.A.36) family.</text>
</comment>
<dbReference type="Gene3D" id="6.10.140.1330">
    <property type="match status" value="1"/>
</dbReference>
<name>A0ABQ1FV75_9GAMM</name>
<protein>
    <submittedName>
        <fullName evidence="13">Sodium:proton antiporter</fullName>
    </submittedName>
</protein>
<evidence type="ECO:0000313" key="13">
    <source>
        <dbReference type="EMBL" id="GGA29736.1"/>
    </source>
</evidence>
<feature type="transmembrane region" description="Helical" evidence="11">
    <location>
        <begin position="346"/>
        <end position="365"/>
    </location>
</feature>
<comment type="caution">
    <text evidence="13">The sequence shown here is derived from an EMBL/GenBank/DDBJ whole genome shotgun (WGS) entry which is preliminary data.</text>
</comment>
<gene>
    <name evidence="13" type="ORF">GCM10010981_18370</name>
</gene>
<reference evidence="14" key="1">
    <citation type="journal article" date="2019" name="Int. J. Syst. Evol. Microbiol.">
        <title>The Global Catalogue of Microorganisms (GCM) 10K type strain sequencing project: providing services to taxonomists for standard genome sequencing and annotation.</title>
        <authorList>
            <consortium name="The Broad Institute Genomics Platform"/>
            <consortium name="The Broad Institute Genome Sequencing Center for Infectious Disease"/>
            <person name="Wu L."/>
            <person name="Ma J."/>
        </authorList>
    </citation>
    <scope>NUCLEOTIDE SEQUENCE [LARGE SCALE GENOMIC DNA]</scope>
    <source>
        <strain evidence="14">CGMCC 1.15439</strain>
    </source>
</reference>
<dbReference type="Pfam" id="PF00999">
    <property type="entry name" value="Na_H_Exchanger"/>
    <property type="match status" value="1"/>
</dbReference>
<organism evidence="13 14">
    <name type="scientific">Dyella nitratireducens</name>
    <dbReference type="NCBI Taxonomy" id="1849580"/>
    <lineage>
        <taxon>Bacteria</taxon>
        <taxon>Pseudomonadati</taxon>
        <taxon>Pseudomonadota</taxon>
        <taxon>Gammaproteobacteria</taxon>
        <taxon>Lysobacterales</taxon>
        <taxon>Rhodanobacteraceae</taxon>
        <taxon>Dyella</taxon>
    </lineage>
</organism>
<keyword evidence="10 11" id="KW-0739">Sodium transport</keyword>
<evidence type="ECO:0000256" key="1">
    <source>
        <dbReference type="ARBA" id="ARBA00004651"/>
    </source>
</evidence>
<evidence type="ECO:0000256" key="2">
    <source>
        <dbReference type="ARBA" id="ARBA00022448"/>
    </source>
</evidence>
<keyword evidence="6 11" id="KW-1133">Transmembrane helix</keyword>
<feature type="transmembrane region" description="Helical" evidence="11">
    <location>
        <begin position="303"/>
        <end position="325"/>
    </location>
</feature>
<keyword evidence="4" id="KW-1003">Cell membrane</keyword>
<feature type="transmembrane region" description="Helical" evidence="11">
    <location>
        <begin position="371"/>
        <end position="394"/>
    </location>
</feature>
<sequence length="506" mass="54659">MLAFEMLLAILLGAAVLAMLAKRIGVPYPVLLALMGMAISLIPGLPKLDLPPDLILALLVAPVLLDAAHDMSLRDLRRNWRPIFSLVVVAVGLTTVAVAFTVRWFLPDMPWAAAIALGALLAPPDAVAAIAIMRQVEPPHRIRMVLEGESLLNDASSLLIYRFAVASVATGSFHARDAVPALILVAVGSVAAGWVLAILIGHLIRRVDDAAISIVLQFVMTFGVWLLAEQLHLSAVITVVAFGLTAARAPTSAMPTPVRVNAFATWETVTFVLNVLAFVLIGLQLRPILPTIAGGQHMNWLSMAAACLAVVIVIRFVWVFSYRFFFPDDPGRPDAVTKQESFKGGLVIGWSGMRGIVTLAAALALPDAFPYRDFILVTAFVVVLGTLLIQGLTLRPLLKWLKMPHDNVVEKEILLARTKALKAALGGLANQEGQAAQRLRQEYEAALAGAKAASDSSAITDNVLRRQIVKHARGAIDVLRDSGQIGDDAYRRVEQELDWLELSTHR</sequence>
<comment type="caution">
    <text evidence="11">Lacks conserved residue(s) required for the propagation of feature annotation.</text>
</comment>
<keyword evidence="8 11" id="KW-0406">Ion transport</keyword>
<evidence type="ECO:0000256" key="5">
    <source>
        <dbReference type="ARBA" id="ARBA00022692"/>
    </source>
</evidence>
<dbReference type="EMBL" id="BMJA01000001">
    <property type="protein sequence ID" value="GGA29736.1"/>
    <property type="molecule type" value="Genomic_DNA"/>
</dbReference>
<evidence type="ECO:0000256" key="8">
    <source>
        <dbReference type="ARBA" id="ARBA00023065"/>
    </source>
</evidence>
<feature type="transmembrane region" description="Helical" evidence="11">
    <location>
        <begin position="181"/>
        <end position="203"/>
    </location>
</feature>
<feature type="transmembrane region" description="Helical" evidence="11">
    <location>
        <begin position="263"/>
        <end position="283"/>
    </location>
</feature>
<dbReference type="PANTHER" id="PTHR10110:SF86">
    <property type="entry name" value="SODIUM_HYDROGEN EXCHANGER 7"/>
    <property type="match status" value="1"/>
</dbReference>
<evidence type="ECO:0000256" key="3">
    <source>
        <dbReference type="ARBA" id="ARBA00022449"/>
    </source>
</evidence>
<keyword evidence="5 11" id="KW-0812">Transmembrane</keyword>
<dbReference type="Proteomes" id="UP000620046">
    <property type="component" value="Unassembled WGS sequence"/>
</dbReference>
<comment type="function">
    <text evidence="11">Na(+)/H(+) antiporter that extrudes sodium in exchange for external protons.</text>
</comment>
<comment type="subcellular location">
    <subcellularLocation>
        <location evidence="11">Cell inner membrane</location>
        <topology evidence="11">Multi-pass membrane protein</topology>
    </subcellularLocation>
    <subcellularLocation>
        <location evidence="1">Cell membrane</location>
        <topology evidence="1">Multi-pass membrane protein</topology>
    </subcellularLocation>
</comment>
<feature type="transmembrane region" description="Helical" evidence="11">
    <location>
        <begin position="83"/>
        <end position="105"/>
    </location>
</feature>
<evidence type="ECO:0000313" key="14">
    <source>
        <dbReference type="Proteomes" id="UP000620046"/>
    </source>
</evidence>